<protein>
    <submittedName>
        <fullName evidence="1">Uncharacterized protein</fullName>
    </submittedName>
</protein>
<sequence length="73" mass="8513">MLAFRLQRKLAHRCGLRLLTREKQFSRFDRSLRSRSRGIGHRFARFARAPRPRLASPSATGSGLQFLTHHKQL</sequence>
<gene>
    <name evidence="1" type="ORF">A2131_00470</name>
</gene>
<name>A0A1G2K1B0_9BACT</name>
<dbReference type="EMBL" id="MHQB01000045">
    <property type="protein sequence ID" value="OGZ93165.1"/>
    <property type="molecule type" value="Genomic_DNA"/>
</dbReference>
<reference evidence="1 2" key="1">
    <citation type="journal article" date="2016" name="Nat. Commun.">
        <title>Thousands of microbial genomes shed light on interconnected biogeochemical processes in an aquifer system.</title>
        <authorList>
            <person name="Anantharaman K."/>
            <person name="Brown C.T."/>
            <person name="Hug L.A."/>
            <person name="Sharon I."/>
            <person name="Castelle C.J."/>
            <person name="Probst A.J."/>
            <person name="Thomas B.C."/>
            <person name="Singh A."/>
            <person name="Wilkins M.J."/>
            <person name="Karaoz U."/>
            <person name="Brodie E.L."/>
            <person name="Williams K.H."/>
            <person name="Hubbard S.S."/>
            <person name="Banfield J.F."/>
        </authorList>
    </citation>
    <scope>NUCLEOTIDE SEQUENCE [LARGE SCALE GENOMIC DNA]</scope>
</reference>
<evidence type="ECO:0000313" key="2">
    <source>
        <dbReference type="Proteomes" id="UP000177392"/>
    </source>
</evidence>
<accession>A0A1G2K1B0</accession>
<evidence type="ECO:0000313" key="1">
    <source>
        <dbReference type="EMBL" id="OGZ93165.1"/>
    </source>
</evidence>
<dbReference type="AlphaFoldDB" id="A0A1G2K1B0"/>
<proteinExistence type="predicted"/>
<comment type="caution">
    <text evidence="1">The sequence shown here is derived from an EMBL/GenBank/DDBJ whole genome shotgun (WGS) entry which is preliminary data.</text>
</comment>
<dbReference type="Proteomes" id="UP000177392">
    <property type="component" value="Unassembled WGS sequence"/>
</dbReference>
<organism evidence="1 2">
    <name type="scientific">Candidatus Sungbacteria bacterium GWC2_49_10</name>
    <dbReference type="NCBI Taxonomy" id="1802263"/>
    <lineage>
        <taxon>Bacteria</taxon>
        <taxon>Candidatus Sungiibacteriota</taxon>
    </lineage>
</organism>